<gene>
    <name evidence="2" type="ORF">GGQ90_001796</name>
</gene>
<dbReference type="RefSeq" id="WP_188081796.1">
    <property type="nucleotide sequence ID" value="NZ_JACIEU010000006.1"/>
</dbReference>
<organism evidence="2 3">
    <name type="scientific">Sphingobium scionense</name>
    <dbReference type="NCBI Taxonomy" id="1404341"/>
    <lineage>
        <taxon>Bacteria</taxon>
        <taxon>Pseudomonadati</taxon>
        <taxon>Pseudomonadota</taxon>
        <taxon>Alphaproteobacteria</taxon>
        <taxon>Sphingomonadales</taxon>
        <taxon>Sphingomonadaceae</taxon>
        <taxon>Sphingobium</taxon>
    </lineage>
</organism>
<dbReference type="Proteomes" id="UP000590524">
    <property type="component" value="Unassembled WGS sequence"/>
</dbReference>
<sequence>MTSTEPAPAQPVAEAGGVTDADRELHMWLTGYPLDDGDSETVRRIVSHRLQSVAAATAGKDEEIARMRKALGKISDGRTIRFTGSEHHNRPLRDKDAQVIARAALSEAREAGAKD</sequence>
<dbReference type="AlphaFoldDB" id="A0A7W6PUU4"/>
<reference evidence="2 3" key="1">
    <citation type="submission" date="2020-08" db="EMBL/GenBank/DDBJ databases">
        <title>Genomic Encyclopedia of Type Strains, Phase IV (KMG-IV): sequencing the most valuable type-strain genomes for metagenomic binning, comparative biology and taxonomic classification.</title>
        <authorList>
            <person name="Goeker M."/>
        </authorList>
    </citation>
    <scope>NUCLEOTIDE SEQUENCE [LARGE SCALE GENOMIC DNA]</scope>
    <source>
        <strain evidence="2 3">DSM 19371</strain>
    </source>
</reference>
<accession>A0A7W6PUU4</accession>
<proteinExistence type="predicted"/>
<name>A0A7W6PUU4_9SPHN</name>
<evidence type="ECO:0000313" key="3">
    <source>
        <dbReference type="Proteomes" id="UP000590524"/>
    </source>
</evidence>
<evidence type="ECO:0000256" key="1">
    <source>
        <dbReference type="SAM" id="MobiDB-lite"/>
    </source>
</evidence>
<feature type="region of interest" description="Disordered" evidence="1">
    <location>
        <begin position="1"/>
        <end position="20"/>
    </location>
</feature>
<comment type="caution">
    <text evidence="2">The sequence shown here is derived from an EMBL/GenBank/DDBJ whole genome shotgun (WGS) entry which is preliminary data.</text>
</comment>
<keyword evidence="3" id="KW-1185">Reference proteome</keyword>
<protein>
    <submittedName>
        <fullName evidence="2">Uncharacterized protein</fullName>
    </submittedName>
</protein>
<dbReference type="EMBL" id="JACIEU010000006">
    <property type="protein sequence ID" value="MBB4148018.1"/>
    <property type="molecule type" value="Genomic_DNA"/>
</dbReference>
<evidence type="ECO:0000313" key="2">
    <source>
        <dbReference type="EMBL" id="MBB4148018.1"/>
    </source>
</evidence>